<name>A0A2Z7D144_9LAMI</name>
<keyword evidence="1" id="KW-1133">Transmembrane helix</keyword>
<dbReference type="Proteomes" id="UP000250235">
    <property type="component" value="Unassembled WGS sequence"/>
</dbReference>
<dbReference type="AlphaFoldDB" id="A0A2Z7D144"/>
<protein>
    <submittedName>
        <fullName evidence="2">AP-3 complex subunit mu-like</fullName>
    </submittedName>
</protein>
<keyword evidence="3" id="KW-1185">Reference proteome</keyword>
<organism evidence="2 3">
    <name type="scientific">Dorcoceras hygrometricum</name>
    <dbReference type="NCBI Taxonomy" id="472368"/>
    <lineage>
        <taxon>Eukaryota</taxon>
        <taxon>Viridiplantae</taxon>
        <taxon>Streptophyta</taxon>
        <taxon>Embryophyta</taxon>
        <taxon>Tracheophyta</taxon>
        <taxon>Spermatophyta</taxon>
        <taxon>Magnoliopsida</taxon>
        <taxon>eudicotyledons</taxon>
        <taxon>Gunneridae</taxon>
        <taxon>Pentapetalae</taxon>
        <taxon>asterids</taxon>
        <taxon>lamiids</taxon>
        <taxon>Lamiales</taxon>
        <taxon>Gesneriaceae</taxon>
        <taxon>Didymocarpoideae</taxon>
        <taxon>Trichosporeae</taxon>
        <taxon>Loxocarpinae</taxon>
        <taxon>Dorcoceras</taxon>
    </lineage>
</organism>
<proteinExistence type="predicted"/>
<feature type="transmembrane region" description="Helical" evidence="1">
    <location>
        <begin position="191"/>
        <end position="212"/>
    </location>
</feature>
<gene>
    <name evidence="2" type="ORF">F511_19636</name>
</gene>
<evidence type="ECO:0000313" key="3">
    <source>
        <dbReference type="Proteomes" id="UP000250235"/>
    </source>
</evidence>
<accession>A0A2Z7D144</accession>
<evidence type="ECO:0000256" key="1">
    <source>
        <dbReference type="SAM" id="Phobius"/>
    </source>
</evidence>
<evidence type="ECO:0000313" key="2">
    <source>
        <dbReference type="EMBL" id="KZV50724.1"/>
    </source>
</evidence>
<sequence>MMIWAVGLQADLGRRAGLCTLNRIEPVLPKQYNCSRFVFLMKRCIYSKRYNCSRFVFLMKRCICSKRGWKMAVEASRVENVHTPKTHCLLNALCSWKVFTRDRKPYAENKCLDYTNHSRRHIFPHVFCGTRTHGESTGMVIARLDDRLFNTAAAHMIENKLRVGYTTESTSEDDEPRPIGEESVRGWEIPVGALILKCFICSFVVLASYYLMKQTCSLIW</sequence>
<dbReference type="EMBL" id="KQ992348">
    <property type="protein sequence ID" value="KZV50724.1"/>
    <property type="molecule type" value="Genomic_DNA"/>
</dbReference>
<keyword evidence="1" id="KW-0812">Transmembrane</keyword>
<keyword evidence="1" id="KW-0472">Membrane</keyword>
<reference evidence="2 3" key="1">
    <citation type="journal article" date="2015" name="Proc. Natl. Acad. Sci. U.S.A.">
        <title>The resurrection genome of Boea hygrometrica: A blueprint for survival of dehydration.</title>
        <authorList>
            <person name="Xiao L."/>
            <person name="Yang G."/>
            <person name="Zhang L."/>
            <person name="Yang X."/>
            <person name="Zhao S."/>
            <person name="Ji Z."/>
            <person name="Zhou Q."/>
            <person name="Hu M."/>
            <person name="Wang Y."/>
            <person name="Chen M."/>
            <person name="Xu Y."/>
            <person name="Jin H."/>
            <person name="Xiao X."/>
            <person name="Hu G."/>
            <person name="Bao F."/>
            <person name="Hu Y."/>
            <person name="Wan P."/>
            <person name="Li L."/>
            <person name="Deng X."/>
            <person name="Kuang T."/>
            <person name="Xiang C."/>
            <person name="Zhu J.K."/>
            <person name="Oliver M.J."/>
            <person name="He Y."/>
        </authorList>
    </citation>
    <scope>NUCLEOTIDE SEQUENCE [LARGE SCALE GENOMIC DNA]</scope>
    <source>
        <strain evidence="3">cv. XS01</strain>
    </source>
</reference>